<accession>A0A009IIJ7</accession>
<protein>
    <submittedName>
        <fullName evidence="1">Uncharacterized protein</fullName>
    </submittedName>
</protein>
<evidence type="ECO:0000313" key="2">
    <source>
        <dbReference type="Proteomes" id="UP000020595"/>
    </source>
</evidence>
<dbReference type="Proteomes" id="UP000020595">
    <property type="component" value="Unassembled WGS sequence"/>
</dbReference>
<reference evidence="1 2" key="1">
    <citation type="submission" date="2014-02" db="EMBL/GenBank/DDBJ databases">
        <title>Comparative genomics and transcriptomics to identify genetic mechanisms underlying the emergence of carbapenem resistant Acinetobacter baumannii (CRAb).</title>
        <authorList>
            <person name="Harris A.D."/>
            <person name="Johnson K.J."/>
            <person name="George J."/>
            <person name="Shefchek K."/>
            <person name="Daugherty S.C."/>
            <person name="Parankush S."/>
            <person name="Sadzewicz L."/>
            <person name="Tallon L."/>
            <person name="Sengamalay N."/>
            <person name="Hazen T.H."/>
            <person name="Rasko D.A."/>
        </authorList>
    </citation>
    <scope>NUCLEOTIDE SEQUENCE [LARGE SCALE GENOMIC DNA]</scope>
    <source>
        <strain evidence="1 2">1295743</strain>
    </source>
</reference>
<name>A0A009IIJ7_ACIB9</name>
<dbReference type="PATRIC" id="fig|1310613.3.peg.3024"/>
<evidence type="ECO:0000313" key="1">
    <source>
        <dbReference type="EMBL" id="EXB04469.1"/>
    </source>
</evidence>
<comment type="caution">
    <text evidence="1">The sequence shown here is derived from an EMBL/GenBank/DDBJ whole genome shotgun (WGS) entry which is preliminary data.</text>
</comment>
<organism evidence="1 2">
    <name type="scientific">Acinetobacter baumannii (strain 1295743)</name>
    <dbReference type="NCBI Taxonomy" id="1310613"/>
    <lineage>
        <taxon>Bacteria</taxon>
        <taxon>Pseudomonadati</taxon>
        <taxon>Pseudomonadota</taxon>
        <taxon>Gammaproteobacteria</taxon>
        <taxon>Moraxellales</taxon>
        <taxon>Moraxellaceae</taxon>
        <taxon>Acinetobacter</taxon>
        <taxon>Acinetobacter calcoaceticus/baumannii complex</taxon>
    </lineage>
</organism>
<dbReference type="AlphaFoldDB" id="A0A009IIJ7"/>
<dbReference type="EMBL" id="JEWH01000049">
    <property type="protein sequence ID" value="EXB04469.1"/>
    <property type="molecule type" value="Genomic_DNA"/>
</dbReference>
<proteinExistence type="predicted"/>
<sequence>MVAIHYSLTAGRYVGVETQESNVNLIEESKKLLDDLMMLDEESTELSSKIQKMLSEVLA</sequence>
<gene>
    <name evidence="1" type="ORF">J512_3143</name>
</gene>